<reference evidence="1 3" key="2">
    <citation type="submission" date="2015-03" db="EMBL/GenBank/DDBJ databases">
        <authorList>
            <consortium name="Pathogen Informatics"/>
            <person name="Murphy D."/>
        </authorList>
    </citation>
    <scope>NUCLEOTIDE SEQUENCE [LARGE SCALE GENOMIC DNA]</scope>
    <source>
        <strain evidence="1 3">0310</strain>
    </source>
</reference>
<sequence length="55" mass="6734">MNHVQVKRPKENNSEYDYMLRLSNESIHQFEQKKKRQESQLKSYPAIKSYYRVAN</sequence>
<dbReference type="PATRIC" id="fig|1313.5270.peg.271"/>
<proteinExistence type="predicted"/>
<reference evidence="2 4" key="1">
    <citation type="submission" date="2015-03" db="EMBL/GenBank/DDBJ databases">
        <authorList>
            <person name="Murphy D."/>
        </authorList>
    </citation>
    <scope>NUCLEOTIDE SEQUENCE [LARGE SCALE GENOMIC DNA]</scope>
    <source>
        <strain evidence="2 4">SMRU1708</strain>
    </source>
</reference>
<protein>
    <submittedName>
        <fullName evidence="1">Uncharacterized protein</fullName>
    </submittedName>
</protein>
<dbReference type="EMBL" id="CRVC01000005">
    <property type="protein sequence ID" value="COR42869.1"/>
    <property type="molecule type" value="Genomic_DNA"/>
</dbReference>
<dbReference type="Proteomes" id="UP000046095">
    <property type="component" value="Unassembled WGS sequence"/>
</dbReference>
<evidence type="ECO:0000313" key="3">
    <source>
        <dbReference type="Proteomes" id="UP000045541"/>
    </source>
</evidence>
<dbReference type="EMBL" id="CMWB01000004">
    <property type="protein sequence ID" value="CKI90787.1"/>
    <property type="molecule type" value="Genomic_DNA"/>
</dbReference>
<evidence type="ECO:0000313" key="1">
    <source>
        <dbReference type="EMBL" id="CKI90787.1"/>
    </source>
</evidence>
<accession>A0A098Z6A8</accession>
<dbReference type="AlphaFoldDB" id="A0A098Z6A8"/>
<evidence type="ECO:0000313" key="2">
    <source>
        <dbReference type="EMBL" id="COR42869.1"/>
    </source>
</evidence>
<evidence type="ECO:0000313" key="4">
    <source>
        <dbReference type="Proteomes" id="UP000046095"/>
    </source>
</evidence>
<name>A0A098Z6A8_STREE</name>
<gene>
    <name evidence="2" type="ORF">ERS021218_00623</name>
    <name evidence="1" type="ORF">ERS096071_00344</name>
</gene>
<organism evidence="1 3">
    <name type="scientific">Streptococcus pneumoniae</name>
    <dbReference type="NCBI Taxonomy" id="1313"/>
    <lineage>
        <taxon>Bacteria</taxon>
        <taxon>Bacillati</taxon>
        <taxon>Bacillota</taxon>
        <taxon>Bacilli</taxon>
        <taxon>Lactobacillales</taxon>
        <taxon>Streptococcaceae</taxon>
        <taxon>Streptococcus</taxon>
    </lineage>
</organism>
<dbReference type="Proteomes" id="UP000045541">
    <property type="component" value="Unassembled WGS sequence"/>
</dbReference>